<feature type="compositionally biased region" description="Basic residues" evidence="1">
    <location>
        <begin position="160"/>
        <end position="175"/>
    </location>
</feature>
<evidence type="ECO:0000313" key="3">
    <source>
        <dbReference type="EMBL" id="GAA1561010.1"/>
    </source>
</evidence>
<sequence length="192" mass="19725">MPSPKSPLALYTGDTATGTPAGTAAPVVYAAGGFDANAVPAVTGADINTDGKPDLWADSRGTALDARLNTGANALAAAVTNQLGNQGLMKSAYAGYCVDNKGSATTAGNPIQLYSCNGGPLSQWWTMTSDGALRLGTMCLDVKSSGTANNTPVQPGGTHDRRRRRELSGRRRRLPVRGVHAVPGSAVRTDGR</sequence>
<dbReference type="InterPro" id="IPR000772">
    <property type="entry name" value="Ricin_B_lectin"/>
</dbReference>
<dbReference type="EMBL" id="BAAAQD010000030">
    <property type="protein sequence ID" value="GAA1561010.1"/>
    <property type="molecule type" value="Genomic_DNA"/>
</dbReference>
<reference evidence="4" key="1">
    <citation type="journal article" date="2019" name="Int. J. Syst. Evol. Microbiol.">
        <title>The Global Catalogue of Microorganisms (GCM) 10K type strain sequencing project: providing services to taxonomists for standard genome sequencing and annotation.</title>
        <authorList>
            <consortium name="The Broad Institute Genomics Platform"/>
            <consortium name="The Broad Institute Genome Sequencing Center for Infectious Disease"/>
            <person name="Wu L."/>
            <person name="Ma J."/>
        </authorList>
    </citation>
    <scope>NUCLEOTIDE SEQUENCE [LARGE SCALE GENOMIC DNA]</scope>
    <source>
        <strain evidence="4">JCM 15933</strain>
    </source>
</reference>
<comment type="caution">
    <text evidence="3">The sequence shown here is derived from an EMBL/GenBank/DDBJ whole genome shotgun (WGS) entry which is preliminary data.</text>
</comment>
<feature type="domain" description="Ricin B lectin" evidence="2">
    <location>
        <begin position="87"/>
        <end position="154"/>
    </location>
</feature>
<dbReference type="Pfam" id="PF00652">
    <property type="entry name" value="Ricin_B_lectin"/>
    <property type="match status" value="1"/>
</dbReference>
<dbReference type="InterPro" id="IPR035992">
    <property type="entry name" value="Ricin_B-like_lectins"/>
</dbReference>
<keyword evidence="4" id="KW-1185">Reference proteome</keyword>
<dbReference type="PROSITE" id="PS50231">
    <property type="entry name" value="RICIN_B_LECTIN"/>
    <property type="match status" value="1"/>
</dbReference>
<protein>
    <recommendedName>
        <fullName evidence="2">Ricin B lectin domain-containing protein</fullName>
    </recommendedName>
</protein>
<dbReference type="SUPFAM" id="SSF50370">
    <property type="entry name" value="Ricin B-like lectins"/>
    <property type="match status" value="1"/>
</dbReference>
<organism evidence="3 4">
    <name type="scientific">Dactylosporangium maewongense</name>
    <dbReference type="NCBI Taxonomy" id="634393"/>
    <lineage>
        <taxon>Bacteria</taxon>
        <taxon>Bacillati</taxon>
        <taxon>Actinomycetota</taxon>
        <taxon>Actinomycetes</taxon>
        <taxon>Micromonosporales</taxon>
        <taxon>Micromonosporaceae</taxon>
        <taxon>Dactylosporangium</taxon>
    </lineage>
</organism>
<feature type="region of interest" description="Disordered" evidence="1">
    <location>
        <begin position="144"/>
        <end position="192"/>
    </location>
</feature>
<evidence type="ECO:0000313" key="4">
    <source>
        <dbReference type="Proteomes" id="UP001501470"/>
    </source>
</evidence>
<name>A0ABP4NKX5_9ACTN</name>
<proteinExistence type="predicted"/>
<dbReference type="RefSeq" id="WP_344511900.1">
    <property type="nucleotide sequence ID" value="NZ_BAAAQD010000030.1"/>
</dbReference>
<feature type="compositionally biased region" description="Polar residues" evidence="1">
    <location>
        <begin position="144"/>
        <end position="153"/>
    </location>
</feature>
<accession>A0ABP4NKX5</accession>
<evidence type="ECO:0000259" key="2">
    <source>
        <dbReference type="Pfam" id="PF00652"/>
    </source>
</evidence>
<evidence type="ECO:0000256" key="1">
    <source>
        <dbReference type="SAM" id="MobiDB-lite"/>
    </source>
</evidence>
<gene>
    <name evidence="3" type="ORF">GCM10009827_097910</name>
</gene>
<dbReference type="Proteomes" id="UP001501470">
    <property type="component" value="Unassembled WGS sequence"/>
</dbReference>
<dbReference type="Gene3D" id="2.80.10.50">
    <property type="match status" value="1"/>
</dbReference>